<dbReference type="SUPFAM" id="SSF103473">
    <property type="entry name" value="MFS general substrate transporter"/>
    <property type="match status" value="1"/>
</dbReference>
<sequence length="523" mass="55870">MASTASSRPLLKLREGVTSAKLSRYMIFANLWLGSFLAAADSTVVTTISTQLMSDFANASLLSWLGASYFIANAWAQPLCGQLTDVYSRRTGLMLSVMVFIAGNGMSGLASSSPMLVAGRFTAGIGGGSFIVITTMVANDLVSPRARGLYQGCTNLIYAMGHSSGGILSALITRDFSWRWSFFSLVGLSIVTASFLGFVMPKNVTDSGEENETLDKTVDYKGALFFSVATSLLLFGVNDVAFSIPSPWARFAIILVAACGTASIFIRHSIRTTSRPVLPIRLLRERSILAGCLINFCACCCFTVSEFFLPIIGQLQSKNPNNVIVSSVILIPLSAGAALGSMVTGVILLYYNYPRSISIWSFGMVFVSSIFQGVLVYPAISNFLGRPEIGMIISTLFCGIGFGSLMTSSLVAVVLSLDDQRDSARVTSLLFTFRSFGSALGLTLASLVCQAMLRLLIGGSSLMDEQTLHRVLESPLAIFDLPLVARQLVLDAYLKSIAILLFSCAGVSLLGILVAAALLPKLN</sequence>
<dbReference type="GO" id="GO:0012505">
    <property type="term" value="C:endomembrane system"/>
    <property type="evidence" value="ECO:0007669"/>
    <property type="project" value="UniProtKB-SubCell"/>
</dbReference>
<keyword evidence="4 6" id="KW-1133">Transmembrane helix</keyword>
<dbReference type="Proteomes" id="UP000191285">
    <property type="component" value="Unassembled WGS sequence"/>
</dbReference>
<evidence type="ECO:0000259" key="7">
    <source>
        <dbReference type="PROSITE" id="PS50850"/>
    </source>
</evidence>
<feature type="transmembrane region" description="Helical" evidence="6">
    <location>
        <begin position="392"/>
        <end position="417"/>
    </location>
</feature>
<feature type="transmembrane region" description="Helical" evidence="6">
    <location>
        <begin position="60"/>
        <end position="80"/>
    </location>
</feature>
<feature type="transmembrane region" description="Helical" evidence="6">
    <location>
        <begin position="117"/>
        <end position="137"/>
    </location>
</feature>
<comment type="caution">
    <text evidence="8">The sequence shown here is derived from an EMBL/GenBank/DDBJ whole genome shotgun (WGS) entry which is preliminary data.</text>
</comment>
<organism evidence="8 9">
    <name type="scientific">Penicillium steckii</name>
    <dbReference type="NCBI Taxonomy" id="303698"/>
    <lineage>
        <taxon>Eukaryota</taxon>
        <taxon>Fungi</taxon>
        <taxon>Dikarya</taxon>
        <taxon>Ascomycota</taxon>
        <taxon>Pezizomycotina</taxon>
        <taxon>Eurotiomycetes</taxon>
        <taxon>Eurotiomycetidae</taxon>
        <taxon>Eurotiales</taxon>
        <taxon>Aspergillaceae</taxon>
        <taxon>Penicillium</taxon>
    </lineage>
</organism>
<keyword evidence="9" id="KW-1185">Reference proteome</keyword>
<dbReference type="STRING" id="303698.A0A1V6TYQ5"/>
<feature type="transmembrane region" description="Helical" evidence="6">
    <location>
        <begin position="92"/>
        <end position="111"/>
    </location>
</feature>
<dbReference type="Pfam" id="PF07690">
    <property type="entry name" value="MFS_1"/>
    <property type="match status" value="1"/>
</dbReference>
<comment type="subcellular location">
    <subcellularLocation>
        <location evidence="1">Endomembrane system</location>
        <topology evidence="1">Multi-pass membrane protein</topology>
    </subcellularLocation>
</comment>
<feature type="transmembrane region" description="Helical" evidence="6">
    <location>
        <begin position="429"/>
        <end position="453"/>
    </location>
</feature>
<feature type="transmembrane region" description="Helical" evidence="6">
    <location>
        <begin position="287"/>
        <end position="312"/>
    </location>
</feature>
<dbReference type="PANTHER" id="PTHR23501">
    <property type="entry name" value="MAJOR FACILITATOR SUPERFAMILY"/>
    <property type="match status" value="1"/>
</dbReference>
<dbReference type="AlphaFoldDB" id="A0A1V6TYQ5"/>
<evidence type="ECO:0000256" key="3">
    <source>
        <dbReference type="ARBA" id="ARBA00022692"/>
    </source>
</evidence>
<feature type="transmembrane region" description="Helical" evidence="6">
    <location>
        <begin position="248"/>
        <end position="266"/>
    </location>
</feature>
<dbReference type="InterPro" id="IPR036259">
    <property type="entry name" value="MFS_trans_sf"/>
</dbReference>
<evidence type="ECO:0000256" key="4">
    <source>
        <dbReference type="ARBA" id="ARBA00022989"/>
    </source>
</evidence>
<feature type="transmembrane region" description="Helical" evidence="6">
    <location>
        <begin position="357"/>
        <end position="380"/>
    </location>
</feature>
<evidence type="ECO:0000256" key="5">
    <source>
        <dbReference type="ARBA" id="ARBA00023136"/>
    </source>
</evidence>
<evidence type="ECO:0000313" key="9">
    <source>
        <dbReference type="Proteomes" id="UP000191285"/>
    </source>
</evidence>
<dbReference type="InterPro" id="IPR011701">
    <property type="entry name" value="MFS"/>
</dbReference>
<evidence type="ECO:0000256" key="2">
    <source>
        <dbReference type="ARBA" id="ARBA00022448"/>
    </source>
</evidence>
<dbReference type="GO" id="GO:0000329">
    <property type="term" value="C:fungal-type vacuole membrane"/>
    <property type="evidence" value="ECO:0007669"/>
    <property type="project" value="TreeGrafter"/>
</dbReference>
<evidence type="ECO:0000313" key="8">
    <source>
        <dbReference type="EMBL" id="OQE31445.1"/>
    </source>
</evidence>
<dbReference type="PANTHER" id="PTHR23501:SF191">
    <property type="entry name" value="VACUOLAR BASIC AMINO ACID TRANSPORTER 4"/>
    <property type="match status" value="1"/>
</dbReference>
<keyword evidence="5 6" id="KW-0472">Membrane</keyword>
<protein>
    <recommendedName>
        <fullName evidence="7">Major facilitator superfamily (MFS) profile domain-containing protein</fullName>
    </recommendedName>
</protein>
<feature type="transmembrane region" description="Helical" evidence="6">
    <location>
        <begin position="222"/>
        <end position="242"/>
    </location>
</feature>
<feature type="transmembrane region" description="Helical" evidence="6">
    <location>
        <begin position="149"/>
        <end position="172"/>
    </location>
</feature>
<feature type="transmembrane region" description="Helical" evidence="6">
    <location>
        <begin position="324"/>
        <end position="350"/>
    </location>
</feature>
<dbReference type="InterPro" id="IPR020846">
    <property type="entry name" value="MFS_dom"/>
</dbReference>
<dbReference type="OrthoDB" id="4160219at2759"/>
<evidence type="ECO:0000256" key="6">
    <source>
        <dbReference type="SAM" id="Phobius"/>
    </source>
</evidence>
<feature type="domain" description="Major facilitator superfamily (MFS) profile" evidence="7">
    <location>
        <begin position="27"/>
        <end position="523"/>
    </location>
</feature>
<dbReference type="PROSITE" id="PS50850">
    <property type="entry name" value="MFS"/>
    <property type="match status" value="1"/>
</dbReference>
<feature type="transmembrane region" description="Helical" evidence="6">
    <location>
        <begin position="497"/>
        <end position="519"/>
    </location>
</feature>
<feature type="transmembrane region" description="Helical" evidence="6">
    <location>
        <begin position="178"/>
        <end position="201"/>
    </location>
</feature>
<dbReference type="EMBL" id="MLKD01000001">
    <property type="protein sequence ID" value="OQE31445.1"/>
    <property type="molecule type" value="Genomic_DNA"/>
</dbReference>
<keyword evidence="3 6" id="KW-0812">Transmembrane</keyword>
<reference evidence="9" key="1">
    <citation type="journal article" date="2017" name="Nat. Microbiol.">
        <title>Global analysis of biosynthetic gene clusters reveals vast potential of secondary metabolite production in Penicillium species.</title>
        <authorList>
            <person name="Nielsen J.C."/>
            <person name="Grijseels S."/>
            <person name="Prigent S."/>
            <person name="Ji B."/>
            <person name="Dainat J."/>
            <person name="Nielsen K.F."/>
            <person name="Frisvad J.C."/>
            <person name="Workman M."/>
            <person name="Nielsen J."/>
        </authorList>
    </citation>
    <scope>NUCLEOTIDE SEQUENCE [LARGE SCALE GENOMIC DNA]</scope>
    <source>
        <strain evidence="9">IBT 24891</strain>
    </source>
</reference>
<evidence type="ECO:0000256" key="1">
    <source>
        <dbReference type="ARBA" id="ARBA00004127"/>
    </source>
</evidence>
<gene>
    <name evidence="8" type="ORF">PENSTE_c001G03367</name>
</gene>
<dbReference type="GO" id="GO:0015174">
    <property type="term" value="F:basic amino acid transmembrane transporter activity"/>
    <property type="evidence" value="ECO:0007669"/>
    <property type="project" value="TreeGrafter"/>
</dbReference>
<accession>A0A1V6TYQ5</accession>
<name>A0A1V6TYQ5_9EURO</name>
<feature type="transmembrane region" description="Helical" evidence="6">
    <location>
        <begin position="22"/>
        <end position="40"/>
    </location>
</feature>
<proteinExistence type="predicted"/>
<keyword evidence="2" id="KW-0813">Transport</keyword>
<dbReference type="Gene3D" id="1.20.1250.20">
    <property type="entry name" value="MFS general substrate transporter like domains"/>
    <property type="match status" value="1"/>
</dbReference>